<feature type="domain" description="CCHC-type" evidence="1">
    <location>
        <begin position="40"/>
        <end position="56"/>
    </location>
</feature>
<dbReference type="InterPro" id="IPR036691">
    <property type="entry name" value="Endo/exonu/phosph_ase_sf"/>
</dbReference>
<dbReference type="InterPro" id="IPR036875">
    <property type="entry name" value="Znf_CCHC_sf"/>
</dbReference>
<name>A0A6G0TJL2_APHGL</name>
<proteinExistence type="predicted"/>
<protein>
    <recommendedName>
        <fullName evidence="1">CCHC-type domain-containing protein</fullName>
    </recommendedName>
</protein>
<organism evidence="2 3">
    <name type="scientific">Aphis glycines</name>
    <name type="common">Soybean aphid</name>
    <dbReference type="NCBI Taxonomy" id="307491"/>
    <lineage>
        <taxon>Eukaryota</taxon>
        <taxon>Metazoa</taxon>
        <taxon>Ecdysozoa</taxon>
        <taxon>Arthropoda</taxon>
        <taxon>Hexapoda</taxon>
        <taxon>Insecta</taxon>
        <taxon>Pterygota</taxon>
        <taxon>Neoptera</taxon>
        <taxon>Paraneoptera</taxon>
        <taxon>Hemiptera</taxon>
        <taxon>Sternorrhyncha</taxon>
        <taxon>Aphidomorpha</taxon>
        <taxon>Aphidoidea</taxon>
        <taxon>Aphididae</taxon>
        <taxon>Aphidini</taxon>
        <taxon>Aphis</taxon>
        <taxon>Aphis</taxon>
    </lineage>
</organism>
<gene>
    <name evidence="2" type="ORF">AGLY_008789</name>
</gene>
<dbReference type="InterPro" id="IPR005135">
    <property type="entry name" value="Endo/exonuclease/phosphatase"/>
</dbReference>
<dbReference type="Gene3D" id="4.10.60.10">
    <property type="entry name" value="Zinc finger, CCHC-type"/>
    <property type="match status" value="1"/>
</dbReference>
<evidence type="ECO:0000313" key="2">
    <source>
        <dbReference type="EMBL" id="KAE9534053.1"/>
    </source>
</evidence>
<feature type="domain" description="CCHC-type" evidence="1">
    <location>
        <begin position="180"/>
        <end position="196"/>
    </location>
</feature>
<sequence length="439" mass="48429">MSRYAASIIMKIPVGWTMCRVRPRTVLPERSCSGTDRSGVCWRCGDPGYWMAVCEADHGRCLACEMAGLPKVTHKPGSGVCAARKLASGSKNSKDFLNLELLTNQPQWELGSLAVGFTDCHRNRCGRAHHKHAASLITRVTVGWTMCRVRPRILPPVRYFRCQGFGHNSRSCMEPDRTGACWKCGLTDHRMKHCKMPEDRCLACELAGPPKTKHRPGSGACAARRMAAGGKSMVKFLQINPNGDWAAEQLMHQTAEEQDTDILILSEPFTKCGRIDRWCFSTDRKAAVAITQSSSLVHVGQGAGEGFAWATFRDMSVFSCYWRPGTSLQEFVSILGDLEGAIRVCDSSNLVIAGDFNAWNTVWGSRANNPRGCLLSDLAASLGLLLANSGSVLTFVRGTTTSVIDVTFYCGLDLTDWRGLCNDMLDFTYHNFCKFVIFI</sequence>
<dbReference type="Pfam" id="PF14529">
    <property type="entry name" value="Exo_endo_phos_2"/>
    <property type="match status" value="1"/>
</dbReference>
<keyword evidence="3" id="KW-1185">Reference proteome</keyword>
<accession>A0A6G0TJL2</accession>
<reference evidence="2 3" key="1">
    <citation type="submission" date="2019-08" db="EMBL/GenBank/DDBJ databases">
        <title>The genome of the soybean aphid Biotype 1, its phylome, world population structure and adaptation to the North American continent.</title>
        <authorList>
            <person name="Giordano R."/>
            <person name="Donthu R.K."/>
            <person name="Hernandez A.G."/>
            <person name="Wright C.L."/>
            <person name="Zimin A.V."/>
        </authorList>
    </citation>
    <scope>NUCLEOTIDE SEQUENCE [LARGE SCALE GENOMIC DNA]</scope>
    <source>
        <tissue evidence="2">Whole aphids</tissue>
    </source>
</reference>
<evidence type="ECO:0000259" key="1">
    <source>
        <dbReference type="SMART" id="SM00343"/>
    </source>
</evidence>
<evidence type="ECO:0000313" key="3">
    <source>
        <dbReference type="Proteomes" id="UP000475862"/>
    </source>
</evidence>
<dbReference type="EMBL" id="VYZN01000030">
    <property type="protein sequence ID" value="KAE9534053.1"/>
    <property type="molecule type" value="Genomic_DNA"/>
</dbReference>
<dbReference type="InterPro" id="IPR001878">
    <property type="entry name" value="Znf_CCHC"/>
</dbReference>
<dbReference type="Proteomes" id="UP000475862">
    <property type="component" value="Unassembled WGS sequence"/>
</dbReference>
<feature type="domain" description="CCHC-type" evidence="1">
    <location>
        <begin position="160"/>
        <end position="174"/>
    </location>
</feature>
<dbReference type="SMART" id="SM00343">
    <property type="entry name" value="ZnF_C2HC"/>
    <property type="match status" value="3"/>
</dbReference>
<dbReference type="AlphaFoldDB" id="A0A6G0TJL2"/>
<dbReference type="GO" id="GO:0008270">
    <property type="term" value="F:zinc ion binding"/>
    <property type="evidence" value="ECO:0007669"/>
    <property type="project" value="InterPro"/>
</dbReference>
<dbReference type="Gene3D" id="3.60.10.10">
    <property type="entry name" value="Endonuclease/exonuclease/phosphatase"/>
    <property type="match status" value="1"/>
</dbReference>
<dbReference type="GO" id="GO:0003824">
    <property type="term" value="F:catalytic activity"/>
    <property type="evidence" value="ECO:0007669"/>
    <property type="project" value="InterPro"/>
</dbReference>
<dbReference type="GO" id="GO:0003676">
    <property type="term" value="F:nucleic acid binding"/>
    <property type="evidence" value="ECO:0007669"/>
    <property type="project" value="InterPro"/>
</dbReference>
<dbReference type="SUPFAM" id="SSF56219">
    <property type="entry name" value="DNase I-like"/>
    <property type="match status" value="1"/>
</dbReference>
<comment type="caution">
    <text evidence="2">The sequence shown here is derived from an EMBL/GenBank/DDBJ whole genome shotgun (WGS) entry which is preliminary data.</text>
</comment>
<dbReference type="SUPFAM" id="SSF57756">
    <property type="entry name" value="Retrovirus zinc finger-like domains"/>
    <property type="match status" value="1"/>
</dbReference>
<dbReference type="OrthoDB" id="6630637at2759"/>